<dbReference type="EMBL" id="JACHKA010000001">
    <property type="protein sequence ID" value="MBB5987999.1"/>
    <property type="molecule type" value="Genomic_DNA"/>
</dbReference>
<name>A0ABR6NP96_9SPHN</name>
<organism evidence="3 4">
    <name type="scientific">Sphingobium lignivorans</name>
    <dbReference type="NCBI Taxonomy" id="2735886"/>
    <lineage>
        <taxon>Bacteria</taxon>
        <taxon>Pseudomonadati</taxon>
        <taxon>Pseudomonadota</taxon>
        <taxon>Alphaproteobacteria</taxon>
        <taxon>Sphingomonadales</taxon>
        <taxon>Sphingomonadaceae</taxon>
        <taxon>Sphingobium</taxon>
    </lineage>
</organism>
<protein>
    <submittedName>
        <fullName evidence="3">Spore germination cell wall hydrolase CwlJ-like protein</fullName>
    </submittedName>
</protein>
<evidence type="ECO:0000259" key="2">
    <source>
        <dbReference type="Pfam" id="PF07486"/>
    </source>
</evidence>
<dbReference type="Proteomes" id="UP001138540">
    <property type="component" value="Unassembled WGS sequence"/>
</dbReference>
<dbReference type="InterPro" id="IPR042047">
    <property type="entry name" value="SleB_dom1"/>
</dbReference>
<feature type="domain" description="Cell wall hydrolase SleB" evidence="2">
    <location>
        <begin position="89"/>
        <end position="190"/>
    </location>
</feature>
<proteinExistence type="predicted"/>
<evidence type="ECO:0000313" key="4">
    <source>
        <dbReference type="Proteomes" id="UP001138540"/>
    </source>
</evidence>
<keyword evidence="4" id="KW-1185">Reference proteome</keyword>
<evidence type="ECO:0000313" key="3">
    <source>
        <dbReference type="EMBL" id="MBB5987999.1"/>
    </source>
</evidence>
<gene>
    <name evidence="3" type="ORF">HNP60_003973</name>
</gene>
<evidence type="ECO:0000256" key="1">
    <source>
        <dbReference type="SAM" id="MobiDB-lite"/>
    </source>
</evidence>
<feature type="region of interest" description="Disordered" evidence="1">
    <location>
        <begin position="34"/>
        <end position="55"/>
    </location>
</feature>
<dbReference type="InterPro" id="IPR011105">
    <property type="entry name" value="Cell_wall_hydrolase_SleB"/>
</dbReference>
<comment type="caution">
    <text evidence="3">The sequence shown here is derived from an EMBL/GenBank/DDBJ whole genome shotgun (WGS) entry which is preliminary data.</text>
</comment>
<reference evidence="3 4" key="1">
    <citation type="submission" date="2020-08" db="EMBL/GenBank/DDBJ databases">
        <title>Exploring microbial biodiversity for novel pathways involved in the catabolism of aromatic compounds derived from lignin.</title>
        <authorList>
            <person name="Elkins J."/>
        </authorList>
    </citation>
    <scope>NUCLEOTIDE SEQUENCE [LARGE SCALE GENOMIC DNA]</scope>
    <source>
        <strain evidence="3 4">B1D3A</strain>
    </source>
</reference>
<dbReference type="Pfam" id="PF07486">
    <property type="entry name" value="Hydrolase_2"/>
    <property type="match status" value="1"/>
</dbReference>
<sequence length="191" mass="20349">MSSTLALAEVTDTSPAVFEVPATVNAPAALPVPVEPDTSLSSDAGFSPLADPEQPDSLPELVAAVDERGALSEDEHCLATAIYYEARSESLSGQLAVANVVLQRAKSGRFPTSLCGVVTQPGQFSFVRSGRLPDAPETAPQWRTAKAIAEIAMEGSWENPVQGALFFHSTRVQPGWNRAKLTRIGGHVFYR</sequence>
<dbReference type="Gene3D" id="1.10.10.2520">
    <property type="entry name" value="Cell wall hydrolase SleB, domain 1"/>
    <property type="match status" value="1"/>
</dbReference>
<accession>A0ABR6NP96</accession>